<evidence type="ECO:0000313" key="2">
    <source>
        <dbReference type="EMBL" id="MBX25805.1"/>
    </source>
</evidence>
<dbReference type="EMBL" id="GGEC01045321">
    <property type="protein sequence ID" value="MBX25805.1"/>
    <property type="molecule type" value="Transcribed_RNA"/>
</dbReference>
<reference evidence="2" key="1">
    <citation type="submission" date="2018-02" db="EMBL/GenBank/DDBJ databases">
        <title>Rhizophora mucronata_Transcriptome.</title>
        <authorList>
            <person name="Meera S.P."/>
            <person name="Sreeshan A."/>
            <person name="Augustine A."/>
        </authorList>
    </citation>
    <scope>NUCLEOTIDE SEQUENCE</scope>
    <source>
        <tissue evidence="2">Leaf</tissue>
    </source>
</reference>
<feature type="region of interest" description="Disordered" evidence="1">
    <location>
        <begin position="1"/>
        <end position="20"/>
    </location>
</feature>
<name>A0A2P2M6E8_RHIMU</name>
<organism evidence="2">
    <name type="scientific">Rhizophora mucronata</name>
    <name type="common">Asiatic mangrove</name>
    <dbReference type="NCBI Taxonomy" id="61149"/>
    <lineage>
        <taxon>Eukaryota</taxon>
        <taxon>Viridiplantae</taxon>
        <taxon>Streptophyta</taxon>
        <taxon>Embryophyta</taxon>
        <taxon>Tracheophyta</taxon>
        <taxon>Spermatophyta</taxon>
        <taxon>Magnoliopsida</taxon>
        <taxon>eudicotyledons</taxon>
        <taxon>Gunneridae</taxon>
        <taxon>Pentapetalae</taxon>
        <taxon>rosids</taxon>
        <taxon>fabids</taxon>
        <taxon>Malpighiales</taxon>
        <taxon>Rhizophoraceae</taxon>
        <taxon>Rhizophora</taxon>
    </lineage>
</organism>
<sequence length="61" mass="6467">MLKAAASSSKLLASPSSSLKGCASKVFNTTIKLDVKFCHLVGATVREAGLQKYSCKLHKVL</sequence>
<proteinExistence type="predicted"/>
<accession>A0A2P2M6E8</accession>
<evidence type="ECO:0000256" key="1">
    <source>
        <dbReference type="SAM" id="MobiDB-lite"/>
    </source>
</evidence>
<dbReference type="AlphaFoldDB" id="A0A2P2M6E8"/>
<protein>
    <submittedName>
        <fullName evidence="2">Uncharacterized protein MANES_04G156400</fullName>
    </submittedName>
</protein>